<dbReference type="CDD" id="cd07989">
    <property type="entry name" value="LPLAT_AGPAT-like"/>
    <property type="match status" value="1"/>
</dbReference>
<dbReference type="RefSeq" id="WP_249736593.1">
    <property type="nucleotide sequence ID" value="NZ_JAKNCJ010000001.1"/>
</dbReference>
<reference evidence="5" key="1">
    <citation type="submission" date="2022-02" db="EMBL/GenBank/DDBJ databases">
        <authorList>
            <person name="Lee M."/>
            <person name="Kim S.-J."/>
            <person name="Jung M.-Y."/>
        </authorList>
    </citation>
    <scope>NUCLEOTIDE SEQUENCE</scope>
    <source>
        <strain evidence="5">JHP9</strain>
    </source>
</reference>
<dbReference type="SMART" id="SM00563">
    <property type="entry name" value="PlsC"/>
    <property type="match status" value="1"/>
</dbReference>
<evidence type="ECO:0000313" key="6">
    <source>
        <dbReference type="Proteomes" id="UP001203761"/>
    </source>
</evidence>
<dbReference type="EMBL" id="JAKNCJ010000001">
    <property type="protein sequence ID" value="MCL6422496.1"/>
    <property type="molecule type" value="Genomic_DNA"/>
</dbReference>
<evidence type="ECO:0000256" key="1">
    <source>
        <dbReference type="ARBA" id="ARBA00022679"/>
    </source>
</evidence>
<accession>A0ABT0QXV9</accession>
<dbReference type="Proteomes" id="UP001203761">
    <property type="component" value="Unassembled WGS sequence"/>
</dbReference>
<gene>
    <name evidence="5" type="ORF">Bequi_03700</name>
</gene>
<dbReference type="SUPFAM" id="SSF69593">
    <property type="entry name" value="Glycerol-3-phosphate (1)-acyltransferase"/>
    <property type="match status" value="1"/>
</dbReference>
<evidence type="ECO:0000259" key="4">
    <source>
        <dbReference type="SMART" id="SM00563"/>
    </source>
</evidence>
<evidence type="ECO:0000256" key="2">
    <source>
        <dbReference type="ARBA" id="ARBA00023315"/>
    </source>
</evidence>
<comment type="caution">
    <text evidence="5">The sequence shown here is derived from an EMBL/GenBank/DDBJ whole genome shotgun (WGS) entry which is preliminary data.</text>
</comment>
<evidence type="ECO:0000256" key="3">
    <source>
        <dbReference type="SAM" id="MobiDB-lite"/>
    </source>
</evidence>
<dbReference type="Pfam" id="PF01553">
    <property type="entry name" value="Acyltransferase"/>
    <property type="match status" value="1"/>
</dbReference>
<dbReference type="GO" id="GO:0016746">
    <property type="term" value="F:acyltransferase activity"/>
    <property type="evidence" value="ECO:0007669"/>
    <property type="project" value="UniProtKB-KW"/>
</dbReference>
<name>A0ABT0QXV9_9MICO</name>
<feature type="compositionally biased region" description="Low complexity" evidence="3">
    <location>
        <begin position="43"/>
        <end position="62"/>
    </location>
</feature>
<dbReference type="PANTHER" id="PTHR10434:SF11">
    <property type="entry name" value="1-ACYL-SN-GLYCEROL-3-PHOSPHATE ACYLTRANSFERASE"/>
    <property type="match status" value="1"/>
</dbReference>
<feature type="domain" description="Phospholipid/glycerol acyltransferase" evidence="4">
    <location>
        <begin position="138"/>
        <end position="255"/>
    </location>
</feature>
<keyword evidence="1" id="KW-0808">Transferase</keyword>
<protein>
    <submittedName>
        <fullName evidence="5">1-acyl-sn-glycerol-3-phosphate acyltransferase</fullName>
    </submittedName>
</protein>
<keyword evidence="6" id="KW-1185">Reference proteome</keyword>
<evidence type="ECO:0000313" key="5">
    <source>
        <dbReference type="EMBL" id="MCL6422496.1"/>
    </source>
</evidence>
<keyword evidence="2 5" id="KW-0012">Acyltransferase</keyword>
<dbReference type="InterPro" id="IPR002123">
    <property type="entry name" value="Plipid/glycerol_acylTrfase"/>
</dbReference>
<feature type="compositionally biased region" description="Basic and acidic residues" evidence="3">
    <location>
        <begin position="81"/>
        <end position="90"/>
    </location>
</feature>
<feature type="region of interest" description="Disordered" evidence="3">
    <location>
        <begin position="1"/>
        <end position="90"/>
    </location>
</feature>
<dbReference type="PANTHER" id="PTHR10434">
    <property type="entry name" value="1-ACYL-SN-GLYCEROL-3-PHOSPHATE ACYLTRANSFERASE"/>
    <property type="match status" value="1"/>
</dbReference>
<proteinExistence type="predicted"/>
<organism evidence="5 6">
    <name type="scientific">Brachybacterium equifaecis</name>
    <dbReference type="NCBI Taxonomy" id="2910770"/>
    <lineage>
        <taxon>Bacteria</taxon>
        <taxon>Bacillati</taxon>
        <taxon>Actinomycetota</taxon>
        <taxon>Actinomycetes</taxon>
        <taxon>Micrococcales</taxon>
        <taxon>Dermabacteraceae</taxon>
        <taxon>Brachybacterium</taxon>
    </lineage>
</organism>
<sequence>MTRTPQGPQDDLQPEAQADPQHRGAQPSEPPQSETPLSMGARASAAASAASAAASSAASAASKRLSDGPIPRRLQSLSSRMRAEGWEEPGPDLKKYRSQWRANLRFVLQRVLFKGLVRSLVTQTVHVPRRVKSVRGPYVLVSNHTSHLDAPLLAQSLPWAQARFISTGVARDYFFDVWYRRIFVRALFNAFPIDRDGSRQNAGFSKRLLRSGVPIIVFPEGGRQQSGVTAAFKPGAAALASSIGVPIIPAAIIGAHEAMPKGRNWPVPGKPPVGVVFGDPMMAREGETVTEYMDRVHDAVLALLETHRPQILSASPARRSTP</sequence>